<dbReference type="GO" id="GO:0016274">
    <property type="term" value="F:protein-arginine N-methyltransferase activity"/>
    <property type="evidence" value="ECO:0007669"/>
    <property type="project" value="InterPro"/>
</dbReference>
<proteinExistence type="predicted"/>
<keyword evidence="3" id="KW-1185">Reference proteome</keyword>
<organism evidence="2 3">
    <name type="scientific">Coccomyxa subellipsoidea (strain C-169)</name>
    <name type="common">Green microalga</name>
    <dbReference type="NCBI Taxonomy" id="574566"/>
    <lineage>
        <taxon>Eukaryota</taxon>
        <taxon>Viridiplantae</taxon>
        <taxon>Chlorophyta</taxon>
        <taxon>core chlorophytes</taxon>
        <taxon>Trebouxiophyceae</taxon>
        <taxon>Trebouxiophyceae incertae sedis</taxon>
        <taxon>Coccomyxaceae</taxon>
        <taxon>Coccomyxa</taxon>
        <taxon>Coccomyxa subellipsoidea</taxon>
    </lineage>
</organism>
<dbReference type="Gene3D" id="2.70.160.11">
    <property type="entry name" value="Hnrnp arginine n-methyltransferase1"/>
    <property type="match status" value="1"/>
</dbReference>
<gene>
    <name evidence="2" type="ORF">COCSUDRAFT_83710</name>
</gene>
<keyword evidence="1" id="KW-0949">S-adenosyl-L-methionine</keyword>
<dbReference type="EMBL" id="AGSI01000009">
    <property type="protein sequence ID" value="EIE22938.1"/>
    <property type="molecule type" value="Genomic_DNA"/>
</dbReference>
<comment type="caution">
    <text evidence="2">The sequence shown here is derived from an EMBL/GenBank/DDBJ whole genome shotgun (WGS) entry which is preliminary data.</text>
</comment>
<dbReference type="PANTHER" id="PTHR11006:SF4">
    <property type="entry name" value="PROTEIN ARGININE N-METHYLTRANSFERASE 7"/>
    <property type="match status" value="1"/>
</dbReference>
<dbReference type="Proteomes" id="UP000007264">
    <property type="component" value="Unassembled WGS sequence"/>
</dbReference>
<evidence type="ECO:0000313" key="2">
    <source>
        <dbReference type="EMBL" id="EIE22938.1"/>
    </source>
</evidence>
<dbReference type="CDD" id="cd02440">
    <property type="entry name" value="AdoMet_MTases"/>
    <property type="match status" value="1"/>
</dbReference>
<dbReference type="Pfam" id="PF06325">
    <property type="entry name" value="PrmA"/>
    <property type="match status" value="1"/>
</dbReference>
<accession>I0YX19</accession>
<dbReference type="GO" id="GO:0042054">
    <property type="term" value="F:histone methyltransferase activity"/>
    <property type="evidence" value="ECO:0007669"/>
    <property type="project" value="TreeGrafter"/>
</dbReference>
<dbReference type="KEGG" id="csl:COCSUDRAFT_83710"/>
<dbReference type="Gene3D" id="3.40.50.150">
    <property type="entry name" value="Vaccinia Virus protein VP39"/>
    <property type="match status" value="1"/>
</dbReference>
<evidence type="ECO:0008006" key="4">
    <source>
        <dbReference type="Google" id="ProtNLM"/>
    </source>
</evidence>
<dbReference type="GeneID" id="17040828"/>
<dbReference type="AlphaFoldDB" id="I0YX19"/>
<name>I0YX19_COCSC</name>
<dbReference type="RefSeq" id="XP_005647482.1">
    <property type="nucleotide sequence ID" value="XM_005647425.1"/>
</dbReference>
<dbReference type="STRING" id="574566.I0YX19"/>
<dbReference type="InterPro" id="IPR025799">
    <property type="entry name" value="Arg_MeTrfase"/>
</dbReference>
<evidence type="ECO:0000256" key="1">
    <source>
        <dbReference type="ARBA" id="ARBA00022691"/>
    </source>
</evidence>
<evidence type="ECO:0000313" key="3">
    <source>
        <dbReference type="Proteomes" id="UP000007264"/>
    </source>
</evidence>
<dbReference type="InterPro" id="IPR029063">
    <property type="entry name" value="SAM-dependent_MTases_sf"/>
</dbReference>
<dbReference type="eggNOG" id="KOG1501">
    <property type="taxonomic scope" value="Eukaryota"/>
</dbReference>
<dbReference type="PANTHER" id="PTHR11006">
    <property type="entry name" value="PROTEIN ARGININE N-METHYLTRANSFERASE"/>
    <property type="match status" value="1"/>
</dbReference>
<reference evidence="2 3" key="1">
    <citation type="journal article" date="2012" name="Genome Biol.">
        <title>The genome of the polar eukaryotic microalga coccomyxa subellipsoidea reveals traits of cold adaptation.</title>
        <authorList>
            <person name="Blanc G."/>
            <person name="Agarkova I."/>
            <person name="Grimwood J."/>
            <person name="Kuo A."/>
            <person name="Brueggeman A."/>
            <person name="Dunigan D."/>
            <person name="Gurnon J."/>
            <person name="Ladunga I."/>
            <person name="Lindquist E."/>
            <person name="Lucas S."/>
            <person name="Pangilinan J."/>
            <person name="Proschold T."/>
            <person name="Salamov A."/>
            <person name="Schmutz J."/>
            <person name="Weeks D."/>
            <person name="Yamada T."/>
            <person name="Claverie J.M."/>
            <person name="Grigoriev I."/>
            <person name="Van Etten J."/>
            <person name="Lomsadze A."/>
            <person name="Borodovsky M."/>
        </authorList>
    </citation>
    <scope>NUCLEOTIDE SEQUENCE [LARGE SCALE GENOMIC DNA]</scope>
    <source>
        <strain evidence="2 3">C-169</strain>
    </source>
</reference>
<protein>
    <recommendedName>
        <fullName evidence="4">S-adenosyl-L-methionine-dependent methyltransferase</fullName>
    </recommendedName>
</protein>
<dbReference type="OrthoDB" id="2423701at2759"/>
<sequence length="218" mass="24025">MVLDGMRNEAYERAITRAIEIKRGLGAKKVNVLDIGAGSGILSLMADRAGADRVIGAEIGQHMCDVAAEAVVMNGYGAKCLMINEDVRRIDAAAKPDGTPPDLEQKANVCVFEVPMAATVYCQPIQMRTERVLGFDMAQANQWRWRPESQWKALGCVTEVFAFDFHEAEANMQAAEVALHMTAHTGGTCNAVAFWFTLQLDEETELHTSPYTDKNWKT</sequence>
<dbReference type="SUPFAM" id="SSF53335">
    <property type="entry name" value="S-adenosyl-L-methionine-dependent methyltransferases"/>
    <property type="match status" value="1"/>
</dbReference>